<protein>
    <submittedName>
        <fullName evidence="3">4,5-dihydroxyphthalate decarboxylase</fullName>
        <ecNumber evidence="3">4.1.1.55</ecNumber>
    </submittedName>
</protein>
<dbReference type="EMBL" id="SJPJ01000001">
    <property type="protein sequence ID" value="TWT85032.1"/>
    <property type="molecule type" value="Genomic_DNA"/>
</dbReference>
<sequence>MATFNRRDFCKAASIGAVAASGTVAGAEDGKPSANTADDPGVKKRTGPFGEGLPITMAGYAYNRVRAIIEGSVKIKGCAHQFEVSGIGPMNTHAFFGPQTRAVTELGLIPYILAYANDNFRDYLLLPIPALRLFRHQSIFVRTDRGIKTPADLRGKTVATVGYSSSGLTHVRGILQEEYGVSPKDIHWVSTQKDSAKNLSGGVSKYEKIRPDGLPIVDADPEEDESTLLIKGKVDAILHPAEPKVFQDRNPIVARLFTDHRSVEKAFYKRTGMFPIMHSVAIKREVAEQNPWLAKAVFEAYSKAKQLDYEYSQSLGWVMDSLPWYGQEFEETRELMGENFYPYGLQASASSYETAIRYVYDQGLSKRKASLEEMFEQSTIDLEETIG</sequence>
<dbReference type="EC" id="4.1.1.55" evidence="3"/>
<dbReference type="Pfam" id="PF09084">
    <property type="entry name" value="NMT1"/>
    <property type="match status" value="1"/>
</dbReference>
<dbReference type="SUPFAM" id="SSF53850">
    <property type="entry name" value="Periplasmic binding protein-like II"/>
    <property type="match status" value="1"/>
</dbReference>
<dbReference type="InterPro" id="IPR006311">
    <property type="entry name" value="TAT_signal"/>
</dbReference>
<gene>
    <name evidence="3" type="primary">pht5</name>
    <name evidence="3" type="ORF">CA13_65140</name>
</gene>
<accession>A0A5C5ZCJ0</accession>
<keyword evidence="4" id="KW-1185">Reference proteome</keyword>
<dbReference type="Gene3D" id="3.40.190.10">
    <property type="entry name" value="Periplasmic binding protein-like II"/>
    <property type="match status" value="1"/>
</dbReference>
<feature type="domain" description="SsuA/THI5-like" evidence="2">
    <location>
        <begin position="137"/>
        <end position="198"/>
    </location>
</feature>
<evidence type="ECO:0000259" key="2">
    <source>
        <dbReference type="Pfam" id="PF09084"/>
    </source>
</evidence>
<dbReference type="Proteomes" id="UP000315010">
    <property type="component" value="Unassembled WGS sequence"/>
</dbReference>
<evidence type="ECO:0000313" key="4">
    <source>
        <dbReference type="Proteomes" id="UP000315010"/>
    </source>
</evidence>
<dbReference type="GO" id="GO:0018796">
    <property type="term" value="F:4,5-dihydroxyphthalate decarboxylase activity"/>
    <property type="evidence" value="ECO:0007669"/>
    <property type="project" value="UniProtKB-EC"/>
</dbReference>
<name>A0A5C5ZCJ0_9BACT</name>
<dbReference type="OrthoDB" id="8689594at2"/>
<dbReference type="PROSITE" id="PS51318">
    <property type="entry name" value="TAT"/>
    <property type="match status" value="1"/>
</dbReference>
<evidence type="ECO:0000256" key="1">
    <source>
        <dbReference type="SAM" id="MobiDB-lite"/>
    </source>
</evidence>
<reference evidence="3 4" key="1">
    <citation type="submission" date="2019-02" db="EMBL/GenBank/DDBJ databases">
        <title>Deep-cultivation of Planctomycetes and their phenomic and genomic characterization uncovers novel biology.</title>
        <authorList>
            <person name="Wiegand S."/>
            <person name="Jogler M."/>
            <person name="Boedeker C."/>
            <person name="Pinto D."/>
            <person name="Vollmers J."/>
            <person name="Rivas-Marin E."/>
            <person name="Kohn T."/>
            <person name="Peeters S.H."/>
            <person name="Heuer A."/>
            <person name="Rast P."/>
            <person name="Oberbeckmann S."/>
            <person name="Bunk B."/>
            <person name="Jeske O."/>
            <person name="Meyerdierks A."/>
            <person name="Storesund J.E."/>
            <person name="Kallscheuer N."/>
            <person name="Luecker S."/>
            <person name="Lage O.M."/>
            <person name="Pohl T."/>
            <person name="Merkel B.J."/>
            <person name="Hornburger P."/>
            <person name="Mueller R.-W."/>
            <person name="Bruemmer F."/>
            <person name="Labrenz M."/>
            <person name="Spormann A.M."/>
            <person name="Op Den Camp H."/>
            <person name="Overmann J."/>
            <person name="Amann R."/>
            <person name="Jetten M.S.M."/>
            <person name="Mascher T."/>
            <person name="Medema M.H."/>
            <person name="Devos D.P."/>
            <person name="Kaster A.-K."/>
            <person name="Ovreas L."/>
            <person name="Rohde M."/>
            <person name="Galperin M.Y."/>
            <person name="Jogler C."/>
        </authorList>
    </citation>
    <scope>NUCLEOTIDE SEQUENCE [LARGE SCALE GENOMIC DNA]</scope>
    <source>
        <strain evidence="3 4">CA13</strain>
    </source>
</reference>
<dbReference type="InterPro" id="IPR015168">
    <property type="entry name" value="SsuA/THI5"/>
</dbReference>
<organism evidence="3 4">
    <name type="scientific">Novipirellula herctigrandis</name>
    <dbReference type="NCBI Taxonomy" id="2527986"/>
    <lineage>
        <taxon>Bacteria</taxon>
        <taxon>Pseudomonadati</taxon>
        <taxon>Planctomycetota</taxon>
        <taxon>Planctomycetia</taxon>
        <taxon>Pirellulales</taxon>
        <taxon>Pirellulaceae</taxon>
        <taxon>Novipirellula</taxon>
    </lineage>
</organism>
<evidence type="ECO:0000313" key="3">
    <source>
        <dbReference type="EMBL" id="TWT85032.1"/>
    </source>
</evidence>
<dbReference type="AlphaFoldDB" id="A0A5C5ZCJ0"/>
<comment type="caution">
    <text evidence="3">The sequence shown here is derived from an EMBL/GenBank/DDBJ whole genome shotgun (WGS) entry which is preliminary data.</text>
</comment>
<proteinExistence type="predicted"/>
<dbReference type="RefSeq" id="WP_146403017.1">
    <property type="nucleotide sequence ID" value="NZ_SJPJ01000001.1"/>
</dbReference>
<keyword evidence="3" id="KW-0456">Lyase</keyword>
<feature type="region of interest" description="Disordered" evidence="1">
    <location>
        <begin position="25"/>
        <end position="45"/>
    </location>
</feature>